<gene>
    <name evidence="2" type="ORF">DC363_02990</name>
</gene>
<feature type="region of interest" description="Disordered" evidence="1">
    <location>
        <begin position="86"/>
        <end position="111"/>
    </location>
</feature>
<dbReference type="InterPro" id="IPR036679">
    <property type="entry name" value="FlgN-like_sf"/>
</dbReference>
<name>A0A2T7FZM3_9RHOB</name>
<dbReference type="SUPFAM" id="SSF140566">
    <property type="entry name" value="FlgN-like"/>
    <property type="match status" value="1"/>
</dbReference>
<dbReference type="OrthoDB" id="7862860at2"/>
<proteinExistence type="predicted"/>
<evidence type="ECO:0000256" key="1">
    <source>
        <dbReference type="SAM" id="MobiDB-lite"/>
    </source>
</evidence>
<dbReference type="Gene3D" id="1.20.58.300">
    <property type="entry name" value="FlgN-like"/>
    <property type="match status" value="1"/>
</dbReference>
<accession>A0A2T7FZM3</accession>
<sequence>MGSRRIDGFLALLEEERSLLLRGDLQALGDLASQKEALTETLEQVSSADLGRLSRALDRNKSLLAAAQSGVATVLETLRAQKQARRSLSTYDRAGRPATIARTSGGTERRF</sequence>
<comment type="caution">
    <text evidence="2">The sequence shown here is derived from an EMBL/GenBank/DDBJ whole genome shotgun (WGS) entry which is preliminary data.</text>
</comment>
<evidence type="ECO:0000313" key="2">
    <source>
        <dbReference type="EMBL" id="PVA07616.1"/>
    </source>
</evidence>
<feature type="compositionally biased region" description="Polar residues" evidence="1">
    <location>
        <begin position="101"/>
        <end position="111"/>
    </location>
</feature>
<evidence type="ECO:0008006" key="4">
    <source>
        <dbReference type="Google" id="ProtNLM"/>
    </source>
</evidence>
<reference evidence="2 3" key="1">
    <citation type="submission" date="2018-04" db="EMBL/GenBank/DDBJ databases">
        <title>Pelagivirga bohaiensis gen. nov., sp. nov., a bacterium isolated from the Bohai Sea.</title>
        <authorList>
            <person name="Ji X."/>
        </authorList>
    </citation>
    <scope>NUCLEOTIDE SEQUENCE [LARGE SCALE GENOMIC DNA]</scope>
    <source>
        <strain evidence="2 3">BH-SD16</strain>
    </source>
</reference>
<dbReference type="EMBL" id="QCYG01000002">
    <property type="protein sequence ID" value="PVA07616.1"/>
    <property type="molecule type" value="Genomic_DNA"/>
</dbReference>
<organism evidence="2 3">
    <name type="scientific">Thalassorhabdomicrobium marinisediminis</name>
    <dbReference type="NCBI Taxonomy" id="2170577"/>
    <lineage>
        <taxon>Bacteria</taxon>
        <taxon>Pseudomonadati</taxon>
        <taxon>Pseudomonadota</taxon>
        <taxon>Alphaproteobacteria</taxon>
        <taxon>Rhodobacterales</taxon>
        <taxon>Paracoccaceae</taxon>
        <taxon>Thalassorhabdomicrobium</taxon>
    </lineage>
</organism>
<dbReference type="RefSeq" id="WP_108639658.1">
    <property type="nucleotide sequence ID" value="NZ_QCYG01000002.1"/>
</dbReference>
<dbReference type="Proteomes" id="UP000244817">
    <property type="component" value="Unassembled WGS sequence"/>
</dbReference>
<dbReference type="AlphaFoldDB" id="A0A2T7FZM3"/>
<keyword evidence="3" id="KW-1185">Reference proteome</keyword>
<protein>
    <recommendedName>
        <fullName evidence="4">Flagellar biosynthesis protein FlgN</fullName>
    </recommendedName>
</protein>
<dbReference type="GO" id="GO:0044780">
    <property type="term" value="P:bacterial-type flagellum assembly"/>
    <property type="evidence" value="ECO:0007669"/>
    <property type="project" value="InterPro"/>
</dbReference>
<evidence type="ECO:0000313" key="3">
    <source>
        <dbReference type="Proteomes" id="UP000244817"/>
    </source>
</evidence>